<comment type="caution">
    <text evidence="4">The sequence shown here is derived from an EMBL/GenBank/DDBJ whole genome shotgun (WGS) entry which is preliminary data.</text>
</comment>
<dbReference type="PANTHER" id="PTHR30461:SF2">
    <property type="entry name" value="SERINE RECOMBINASE PINE-RELATED"/>
    <property type="match status" value="1"/>
</dbReference>
<dbReference type="RefSeq" id="WP_154419187.1">
    <property type="nucleotide sequence ID" value="NZ_VUNS01000015.1"/>
</dbReference>
<proteinExistence type="predicted"/>
<name>A0A844G2Y2_9BACT</name>
<keyword evidence="2" id="KW-0233">DNA recombination</keyword>
<gene>
    <name evidence="4" type="ORF">FYJ85_13415</name>
</gene>
<dbReference type="PROSITE" id="PS51736">
    <property type="entry name" value="RECOMBINASES_3"/>
    <property type="match status" value="1"/>
</dbReference>
<feature type="domain" description="Resolvase/invertase-type recombinase catalytic" evidence="3">
    <location>
        <begin position="29"/>
        <end position="174"/>
    </location>
</feature>
<keyword evidence="5" id="KW-1185">Reference proteome</keyword>
<dbReference type="SMART" id="SM00857">
    <property type="entry name" value="Resolvase"/>
    <property type="match status" value="1"/>
</dbReference>
<dbReference type="AlphaFoldDB" id="A0A844G2Y2"/>
<evidence type="ECO:0000313" key="4">
    <source>
        <dbReference type="EMBL" id="MST98037.1"/>
    </source>
</evidence>
<dbReference type="CDD" id="cd03768">
    <property type="entry name" value="SR_ResInv"/>
    <property type="match status" value="1"/>
</dbReference>
<dbReference type="EMBL" id="VUNS01000015">
    <property type="protein sequence ID" value="MST98037.1"/>
    <property type="molecule type" value="Genomic_DNA"/>
</dbReference>
<dbReference type="Pfam" id="PF00239">
    <property type="entry name" value="Resolvase"/>
    <property type="match status" value="1"/>
</dbReference>
<dbReference type="PANTHER" id="PTHR30461">
    <property type="entry name" value="DNA-INVERTASE FROM LAMBDOID PROPHAGE"/>
    <property type="match status" value="1"/>
</dbReference>
<dbReference type="InterPro" id="IPR050639">
    <property type="entry name" value="SSR_resolvase"/>
</dbReference>
<evidence type="ECO:0000313" key="5">
    <source>
        <dbReference type="Proteomes" id="UP000435649"/>
    </source>
</evidence>
<evidence type="ECO:0000259" key="3">
    <source>
        <dbReference type="PROSITE" id="PS51736"/>
    </source>
</evidence>
<dbReference type="SUPFAM" id="SSF53041">
    <property type="entry name" value="Resolvase-like"/>
    <property type="match status" value="1"/>
</dbReference>
<evidence type="ECO:0000256" key="2">
    <source>
        <dbReference type="ARBA" id="ARBA00023172"/>
    </source>
</evidence>
<dbReference type="GO" id="GO:0003677">
    <property type="term" value="F:DNA binding"/>
    <property type="evidence" value="ECO:0007669"/>
    <property type="project" value="UniProtKB-KW"/>
</dbReference>
<dbReference type="Gene3D" id="1.10.10.60">
    <property type="entry name" value="Homeodomain-like"/>
    <property type="match status" value="1"/>
</dbReference>
<sequence length="220" mass="25720">MKKWIRFEGEKALIFENVLERQEMEEKMRCVIYSRVSTEEQTTDNQLRQLREYADRQSWNIIEEIQDVASGGKSAEERQGLKKVFTMARQRKFDVLLFWSLDRFSREGSRKTLEYLTKLDNYHTKWHSYTEEYISSLGIFADAIISLMACLAKQERIRISERTKAGLARVKAKGKILGRPTDVIADTEQIRELRRSGHSLSEISRITGVSKTRVHRLLSA</sequence>
<protein>
    <submittedName>
        <fullName evidence="4">Helix-turn-helix domain-containing protein</fullName>
    </submittedName>
</protein>
<dbReference type="Proteomes" id="UP000435649">
    <property type="component" value="Unassembled WGS sequence"/>
</dbReference>
<dbReference type="InterPro" id="IPR006119">
    <property type="entry name" value="Resolv_N"/>
</dbReference>
<dbReference type="InterPro" id="IPR036162">
    <property type="entry name" value="Resolvase-like_N_sf"/>
</dbReference>
<dbReference type="Gene3D" id="3.40.50.1390">
    <property type="entry name" value="Resolvase, N-terminal catalytic domain"/>
    <property type="match status" value="1"/>
</dbReference>
<evidence type="ECO:0000256" key="1">
    <source>
        <dbReference type="ARBA" id="ARBA00023125"/>
    </source>
</evidence>
<accession>A0A844G2Y2</accession>
<dbReference type="GO" id="GO:0000150">
    <property type="term" value="F:DNA strand exchange activity"/>
    <property type="evidence" value="ECO:0007669"/>
    <property type="project" value="InterPro"/>
</dbReference>
<keyword evidence="1" id="KW-0238">DNA-binding</keyword>
<organism evidence="4 5">
    <name type="scientific">Victivallis lenta</name>
    <dbReference type="NCBI Taxonomy" id="2606640"/>
    <lineage>
        <taxon>Bacteria</taxon>
        <taxon>Pseudomonadati</taxon>
        <taxon>Lentisphaerota</taxon>
        <taxon>Lentisphaeria</taxon>
        <taxon>Victivallales</taxon>
        <taxon>Victivallaceae</taxon>
        <taxon>Victivallis</taxon>
    </lineage>
</organism>
<reference evidence="4 5" key="1">
    <citation type="submission" date="2019-08" db="EMBL/GenBank/DDBJ databases">
        <title>In-depth cultivation of the pig gut microbiome towards novel bacterial diversity and tailored functional studies.</title>
        <authorList>
            <person name="Wylensek D."/>
            <person name="Hitch T.C.A."/>
            <person name="Clavel T."/>
        </authorList>
    </citation>
    <scope>NUCLEOTIDE SEQUENCE [LARGE SCALE GENOMIC DNA]</scope>
    <source>
        <strain evidence="4 5">BBE-744-WT-12</strain>
    </source>
</reference>